<dbReference type="AlphaFoldDB" id="A0A2T1D1W2"/>
<reference evidence="1 2" key="2">
    <citation type="submission" date="2018-03" db="EMBL/GenBank/DDBJ databases">
        <title>The ancient ancestry and fast evolution of plastids.</title>
        <authorList>
            <person name="Moore K.R."/>
            <person name="Magnabosco C."/>
            <person name="Momper L."/>
            <person name="Gold D.A."/>
            <person name="Bosak T."/>
            <person name="Fournier G.P."/>
        </authorList>
    </citation>
    <scope>NUCLEOTIDE SEQUENCE [LARGE SCALE GENOMIC DNA]</scope>
    <source>
        <strain evidence="1 2">ULC007</strain>
    </source>
</reference>
<proteinExistence type="predicted"/>
<dbReference type="OrthoDB" id="427790at2"/>
<dbReference type="PANTHER" id="PTHR34849:SF1">
    <property type="entry name" value="SLR0770 PROTEIN"/>
    <property type="match status" value="1"/>
</dbReference>
<dbReference type="Proteomes" id="UP000238634">
    <property type="component" value="Unassembled WGS sequence"/>
</dbReference>
<dbReference type="SUPFAM" id="SSF46689">
    <property type="entry name" value="Homeodomain-like"/>
    <property type="match status" value="1"/>
</dbReference>
<evidence type="ECO:0000313" key="1">
    <source>
        <dbReference type="EMBL" id="PSB14477.1"/>
    </source>
</evidence>
<sequence>MSQTVPGAVSRYVVRDREAFLQEPTIVATQVTVRDIVELWRSGIAPEEIPSQLFDLVSAAQVFDALSFYLDNQSEIDGYIEWYRSRPPLNVPAR</sequence>
<organism evidence="1 2">
    <name type="scientific">Phormidesmis priestleyi ULC007</name>
    <dbReference type="NCBI Taxonomy" id="1920490"/>
    <lineage>
        <taxon>Bacteria</taxon>
        <taxon>Bacillati</taxon>
        <taxon>Cyanobacteriota</taxon>
        <taxon>Cyanophyceae</taxon>
        <taxon>Leptolyngbyales</taxon>
        <taxon>Leptolyngbyaceae</taxon>
        <taxon>Phormidesmis</taxon>
    </lineage>
</organism>
<dbReference type="PANTHER" id="PTHR34849">
    <property type="entry name" value="SSL5025 PROTEIN"/>
    <property type="match status" value="1"/>
</dbReference>
<comment type="caution">
    <text evidence="1">The sequence shown here is derived from an EMBL/GenBank/DDBJ whole genome shotgun (WGS) entry which is preliminary data.</text>
</comment>
<dbReference type="EMBL" id="PVWG01000088">
    <property type="protein sequence ID" value="PSB14477.1"/>
    <property type="molecule type" value="Genomic_DNA"/>
</dbReference>
<reference evidence="1 2" key="1">
    <citation type="submission" date="2018-02" db="EMBL/GenBank/DDBJ databases">
        <authorList>
            <person name="Cohen D.B."/>
            <person name="Kent A.D."/>
        </authorList>
    </citation>
    <scope>NUCLEOTIDE SEQUENCE [LARGE SCALE GENOMIC DNA]</scope>
    <source>
        <strain evidence="1 2">ULC007</strain>
    </source>
</reference>
<keyword evidence="2" id="KW-1185">Reference proteome</keyword>
<dbReference type="Pfam" id="PF04255">
    <property type="entry name" value="DUF433"/>
    <property type="match status" value="1"/>
</dbReference>
<dbReference type="InterPro" id="IPR007367">
    <property type="entry name" value="DUF433"/>
</dbReference>
<gene>
    <name evidence="1" type="ORF">C7B65_26400</name>
</gene>
<dbReference type="InterPro" id="IPR009057">
    <property type="entry name" value="Homeodomain-like_sf"/>
</dbReference>
<protein>
    <submittedName>
        <fullName evidence="1">DUF433 domain-containing protein</fullName>
    </submittedName>
</protein>
<dbReference type="Gene3D" id="1.10.10.10">
    <property type="entry name" value="Winged helix-like DNA-binding domain superfamily/Winged helix DNA-binding domain"/>
    <property type="match status" value="1"/>
</dbReference>
<name>A0A2T1D1W2_9CYAN</name>
<accession>A0A2T1D1W2</accession>
<dbReference type="RefSeq" id="WP_073075316.1">
    <property type="nucleotide sequence ID" value="NZ_MPPI01000077.1"/>
</dbReference>
<evidence type="ECO:0000313" key="2">
    <source>
        <dbReference type="Proteomes" id="UP000238634"/>
    </source>
</evidence>
<dbReference type="InterPro" id="IPR036388">
    <property type="entry name" value="WH-like_DNA-bd_sf"/>
</dbReference>